<gene>
    <name evidence="1" type="ORF">DTK66_08330</name>
</gene>
<dbReference type="EMBL" id="QORN01000033">
    <property type="protein sequence ID" value="MBD5807100.1"/>
    <property type="molecule type" value="Genomic_DNA"/>
</dbReference>
<proteinExistence type="predicted"/>
<keyword evidence="2" id="KW-1185">Reference proteome</keyword>
<dbReference type="Proteomes" id="UP000704341">
    <property type="component" value="Unassembled WGS sequence"/>
</dbReference>
<protein>
    <submittedName>
        <fullName evidence="1">Uncharacterized protein</fullName>
    </submittedName>
</protein>
<evidence type="ECO:0000313" key="1">
    <source>
        <dbReference type="EMBL" id="MBD5807100.1"/>
    </source>
</evidence>
<name>A0ABR8P8L9_9LACO</name>
<reference evidence="1 2" key="1">
    <citation type="submission" date="2018-07" db="EMBL/GenBank/DDBJ databases">
        <title>Phylogenomic Insights into understanding Host Adaptation of Lactobacillus reuteri by a novel species, Lactobacillus spp. M31.</title>
        <authorList>
            <person name="Sharma S."/>
            <person name="Patil P."/>
            <person name="Korpole S."/>
            <person name="Patil P.B."/>
        </authorList>
    </citation>
    <scope>NUCLEOTIDE SEQUENCE [LARGE SCALE GENOMIC DNA]</scope>
    <source>
        <strain evidence="1 2">M31</strain>
    </source>
</reference>
<organism evidence="1 2">
    <name type="scientific">Limosilactobacillus walteri</name>
    <dbReference type="NCBI Taxonomy" id="2268022"/>
    <lineage>
        <taxon>Bacteria</taxon>
        <taxon>Bacillati</taxon>
        <taxon>Bacillota</taxon>
        <taxon>Bacilli</taxon>
        <taxon>Lactobacillales</taxon>
        <taxon>Lactobacillaceae</taxon>
        <taxon>Limosilactobacillus</taxon>
    </lineage>
</organism>
<accession>A0ABR8P8L9</accession>
<comment type="caution">
    <text evidence="1">The sequence shown here is derived from an EMBL/GenBank/DDBJ whole genome shotgun (WGS) entry which is preliminary data.</text>
</comment>
<sequence length="233" mass="27552">MAKIASLPIDGVTDNFQVRWDNTLLIAAYDQERTFILTVDGEQLVLRRRLREVLHRFACENSVHNHEMHALYQLVDCRTRGYVAGHHRLVPTCGRTNDQVVYYMVHYLDDAAELIDDKRVELLLKGKRETFHVRVDTSYRTFRRIVDAADRVAKIQLQIYEYCRHQYGKINSENIHERPYESDYCVIQAHRRQSEKVLMATILYIVSTAYEETFGEKINPEFIEQIKRVINNF</sequence>
<evidence type="ECO:0000313" key="2">
    <source>
        <dbReference type="Proteomes" id="UP000704341"/>
    </source>
</evidence>